<gene>
    <name evidence="1" type="ORF">GRI99_16780</name>
</gene>
<protein>
    <submittedName>
        <fullName evidence="1">Uncharacterized protein</fullName>
    </submittedName>
</protein>
<reference evidence="1 2" key="1">
    <citation type="submission" date="2019-12" db="EMBL/GenBank/DDBJ databases">
        <title>Genomic-based taxomic classification of the family Erythrobacteraceae.</title>
        <authorList>
            <person name="Xu L."/>
        </authorList>
    </citation>
    <scope>NUCLEOTIDE SEQUENCE [LARGE SCALE GENOMIC DNA]</scope>
    <source>
        <strain evidence="1 2">M0322</strain>
    </source>
</reference>
<name>A0A844YY75_9SPHN</name>
<dbReference type="AlphaFoldDB" id="A0A844YY75"/>
<proteinExistence type="predicted"/>
<evidence type="ECO:0000313" key="2">
    <source>
        <dbReference type="Proteomes" id="UP000466966"/>
    </source>
</evidence>
<dbReference type="RefSeq" id="WP_160773209.1">
    <property type="nucleotide sequence ID" value="NZ_WTYV01000008.1"/>
</dbReference>
<organism evidence="1 2">
    <name type="scientific">Alteraurantiacibacter buctensis</name>
    <dbReference type="NCBI Taxonomy" id="1503981"/>
    <lineage>
        <taxon>Bacteria</taxon>
        <taxon>Pseudomonadati</taxon>
        <taxon>Pseudomonadota</taxon>
        <taxon>Alphaproteobacteria</taxon>
        <taxon>Sphingomonadales</taxon>
        <taxon>Erythrobacteraceae</taxon>
        <taxon>Alteraurantiacibacter</taxon>
    </lineage>
</organism>
<dbReference type="Proteomes" id="UP000466966">
    <property type="component" value="Unassembled WGS sequence"/>
</dbReference>
<accession>A0A844YY75</accession>
<evidence type="ECO:0000313" key="1">
    <source>
        <dbReference type="EMBL" id="MXO73285.1"/>
    </source>
</evidence>
<sequence>MGNLRIEYLAHDAGVPQRHAIDVPSVQIALIVAQINNPEGEVELWDGDRQLARLKRQEGDLSPLWKVG</sequence>
<comment type="caution">
    <text evidence="1">The sequence shown here is derived from an EMBL/GenBank/DDBJ whole genome shotgun (WGS) entry which is preliminary data.</text>
</comment>
<dbReference type="OrthoDB" id="7410365at2"/>
<dbReference type="EMBL" id="WTYV01000008">
    <property type="protein sequence ID" value="MXO73285.1"/>
    <property type="molecule type" value="Genomic_DNA"/>
</dbReference>
<keyword evidence="2" id="KW-1185">Reference proteome</keyword>